<dbReference type="PROSITE" id="PS50088">
    <property type="entry name" value="ANK_REPEAT"/>
    <property type="match status" value="1"/>
</dbReference>
<dbReference type="PANTHER" id="PTHR45854:SF3">
    <property type="entry name" value="ARFGAP WITH SH3 DOMAIN, ANK REPEAT AND PH DOMAIN-CONTAINING PROTEIN"/>
    <property type="match status" value="1"/>
</dbReference>
<proteinExistence type="predicted"/>
<evidence type="ECO:0000313" key="2">
    <source>
        <dbReference type="EMBL" id="RNA11327.1"/>
    </source>
</evidence>
<dbReference type="SMART" id="SM00248">
    <property type="entry name" value="ANK"/>
    <property type="match status" value="1"/>
</dbReference>
<keyword evidence="3" id="KW-1185">Reference proteome</keyword>
<dbReference type="EMBL" id="REGN01005982">
    <property type="protein sequence ID" value="RNA11327.1"/>
    <property type="molecule type" value="Genomic_DNA"/>
</dbReference>
<gene>
    <name evidence="2" type="ORF">BpHYR1_029046</name>
</gene>
<dbReference type="AlphaFoldDB" id="A0A3M7QIP2"/>
<evidence type="ECO:0000313" key="3">
    <source>
        <dbReference type="Proteomes" id="UP000276133"/>
    </source>
</evidence>
<dbReference type="SUPFAM" id="SSF48403">
    <property type="entry name" value="Ankyrin repeat"/>
    <property type="match status" value="1"/>
</dbReference>
<comment type="caution">
    <text evidence="2">The sequence shown here is derived from an EMBL/GenBank/DDBJ whole genome shotgun (WGS) entry which is preliminary data.</text>
</comment>
<dbReference type="OrthoDB" id="439236at2759"/>
<dbReference type="STRING" id="10195.A0A3M7QIP2"/>
<dbReference type="InterPro" id="IPR043593">
    <property type="entry name" value="ASAP"/>
</dbReference>
<name>A0A3M7QIP2_BRAPC</name>
<dbReference type="Proteomes" id="UP000276133">
    <property type="component" value="Unassembled WGS sequence"/>
</dbReference>
<protein>
    <submittedName>
        <fullName evidence="2">Arf-GAP with SH3 ANK repeat and PH domain-containing 2</fullName>
    </submittedName>
</protein>
<dbReference type="InterPro" id="IPR036770">
    <property type="entry name" value="Ankyrin_rpt-contain_sf"/>
</dbReference>
<dbReference type="GO" id="GO:0005096">
    <property type="term" value="F:GTPase activator activity"/>
    <property type="evidence" value="ECO:0007669"/>
    <property type="project" value="InterPro"/>
</dbReference>
<keyword evidence="1" id="KW-0040">ANK repeat</keyword>
<dbReference type="Gene3D" id="1.25.40.20">
    <property type="entry name" value="Ankyrin repeat-containing domain"/>
    <property type="match status" value="1"/>
</dbReference>
<reference evidence="2 3" key="1">
    <citation type="journal article" date="2018" name="Sci. Rep.">
        <title>Genomic signatures of local adaptation to the degree of environmental predictability in rotifers.</title>
        <authorList>
            <person name="Franch-Gras L."/>
            <person name="Hahn C."/>
            <person name="Garcia-Roger E.M."/>
            <person name="Carmona M.J."/>
            <person name="Serra M."/>
            <person name="Gomez A."/>
        </authorList>
    </citation>
    <scope>NUCLEOTIDE SEQUENCE [LARGE SCALE GENOMIC DNA]</scope>
    <source>
        <strain evidence="2">HYR1</strain>
    </source>
</reference>
<organism evidence="2 3">
    <name type="scientific">Brachionus plicatilis</name>
    <name type="common">Marine rotifer</name>
    <name type="synonym">Brachionus muelleri</name>
    <dbReference type="NCBI Taxonomy" id="10195"/>
    <lineage>
        <taxon>Eukaryota</taxon>
        <taxon>Metazoa</taxon>
        <taxon>Spiralia</taxon>
        <taxon>Gnathifera</taxon>
        <taxon>Rotifera</taxon>
        <taxon>Eurotatoria</taxon>
        <taxon>Monogononta</taxon>
        <taxon>Pseudotrocha</taxon>
        <taxon>Ploima</taxon>
        <taxon>Brachionidae</taxon>
        <taxon>Brachionus</taxon>
    </lineage>
</organism>
<feature type="repeat" description="ANK" evidence="1">
    <location>
        <begin position="137"/>
        <end position="169"/>
    </location>
</feature>
<feature type="non-terminal residue" evidence="2">
    <location>
        <position position="1"/>
    </location>
</feature>
<dbReference type="PROSITE" id="PS50297">
    <property type="entry name" value="ANK_REP_REGION"/>
    <property type="match status" value="1"/>
</dbReference>
<dbReference type="InterPro" id="IPR002110">
    <property type="entry name" value="Ankyrin_rpt"/>
</dbReference>
<evidence type="ECO:0000256" key="1">
    <source>
        <dbReference type="PROSITE-ProRule" id="PRU00023"/>
    </source>
</evidence>
<dbReference type="PANTHER" id="PTHR45854">
    <property type="entry name" value="ASAP FAMILY MEMBER"/>
    <property type="match status" value="1"/>
</dbReference>
<dbReference type="Pfam" id="PF12796">
    <property type="entry name" value="Ank_2"/>
    <property type="match status" value="1"/>
</dbReference>
<accession>A0A3M7QIP2</accession>
<sequence>IAKIVGNDKLNSIFEESLDKSQKLKSNSTMDLRQKYLKSKYEHHLFARQQFGDEALGLFVENLHFNNLPNSIDFLLKIFVNNIDMFKPVPKDSKLRNILLLILEHFDEFITLPITEFLVQNRDFPKNENKIDYQDIDGNSAVHYCALYNRIDSIKLLLKSNANVRLKNKAGLTALQIADNSTNFECAEQISLFVQGKPLAKIDWMVWFEKETEEYTENGKLESAVIDKTTNDRPLSLIIGSNKNIGCSKTKKLHYNRHHSESFNVVNIEKYYNQKRAKNLSILPPVPFEKIKCNEYEHRSMDNLDKSCYLNQNEVARKTSKKNNNRYTAIIDCVSFESIDTEVAKQSNESRLSEEKLNSKL</sequence>